<dbReference type="InterPro" id="IPR050445">
    <property type="entry name" value="Bact_polysacc_biosynth/exp"/>
</dbReference>
<keyword evidence="9" id="KW-1185">Reference proteome</keyword>
<feature type="transmembrane region" description="Helical" evidence="6">
    <location>
        <begin position="28"/>
        <end position="46"/>
    </location>
</feature>
<dbReference type="PANTHER" id="PTHR32309:SF13">
    <property type="entry name" value="FERRIC ENTEROBACTIN TRANSPORT PROTEIN FEPE"/>
    <property type="match status" value="1"/>
</dbReference>
<gene>
    <name evidence="8" type="primary">wzz</name>
    <name evidence="8" type="ORF">PAT01_31160</name>
</gene>
<sequence length="301" mass="34039">MGNADKAFESLPPPELSEIISSIWSFKLYIFAICFACAVISFFVAINTPNTYRAETLLAPTQLLQGQSSQMDSQLGGLASLAGLGDLTDDDFKTEVAQAKMLTKEFVYAFIKKYDLVAPLIAAKSWNKEEQSFTYDSEIYDTNNASFLLPEDTNPYWLAFKKFESNLLIDTEKNGLVRISYEHISPVLAQQIVTNLVKDINAQMQSYDIEQADKSIHYLNEKLTQTRIADMEAVFYRLIEEQTKTKMLTEIKSEYIFTTLDPAIIPEEKAGPKRAFIIIVSIFLGGIFGSFIALIRFYKAR</sequence>
<proteinExistence type="predicted"/>
<evidence type="ECO:0000256" key="5">
    <source>
        <dbReference type="ARBA" id="ARBA00023136"/>
    </source>
</evidence>
<evidence type="ECO:0000256" key="4">
    <source>
        <dbReference type="ARBA" id="ARBA00022989"/>
    </source>
</evidence>
<dbReference type="Proteomes" id="UP000321189">
    <property type="component" value="Unassembled WGS sequence"/>
</dbReference>
<name>A0ABQ0UH84_PSEAF</name>
<evidence type="ECO:0000256" key="3">
    <source>
        <dbReference type="ARBA" id="ARBA00022692"/>
    </source>
</evidence>
<accession>A0ABQ0UH84</accession>
<evidence type="ECO:0000313" key="9">
    <source>
        <dbReference type="Proteomes" id="UP000321189"/>
    </source>
</evidence>
<evidence type="ECO:0000256" key="6">
    <source>
        <dbReference type="SAM" id="Phobius"/>
    </source>
</evidence>
<dbReference type="Pfam" id="PF02706">
    <property type="entry name" value="Wzz"/>
    <property type="match status" value="1"/>
</dbReference>
<keyword evidence="5 6" id="KW-0472">Membrane</keyword>
<keyword evidence="3 6" id="KW-0812">Transmembrane</keyword>
<evidence type="ECO:0000313" key="8">
    <source>
        <dbReference type="EMBL" id="GEK77812.1"/>
    </source>
</evidence>
<comment type="caution">
    <text evidence="8">The sequence shown here is derived from an EMBL/GenBank/DDBJ whole genome shotgun (WGS) entry which is preliminary data.</text>
</comment>
<comment type="subcellular location">
    <subcellularLocation>
        <location evidence="1">Cell membrane</location>
        <topology evidence="1">Multi-pass membrane protein</topology>
    </subcellularLocation>
</comment>
<dbReference type="InterPro" id="IPR003856">
    <property type="entry name" value="LPS_length_determ_N"/>
</dbReference>
<reference evidence="8 9" key="1">
    <citation type="submission" date="2019-07" db="EMBL/GenBank/DDBJ databases">
        <title>Whole genome shotgun sequence of Pseudoalteromonas atlantica NBRC 103033.</title>
        <authorList>
            <person name="Hosoyama A."/>
            <person name="Uohara A."/>
            <person name="Ohji S."/>
            <person name="Ichikawa N."/>
        </authorList>
    </citation>
    <scope>NUCLEOTIDE SEQUENCE [LARGE SCALE GENOMIC DNA]</scope>
    <source>
        <strain evidence="8 9">NBRC 103033</strain>
    </source>
</reference>
<organism evidence="8 9">
    <name type="scientific">Pseudoalteromonas atlantica</name>
    <name type="common">Alteromonas atlantica</name>
    <dbReference type="NCBI Taxonomy" id="288"/>
    <lineage>
        <taxon>Bacteria</taxon>
        <taxon>Pseudomonadati</taxon>
        <taxon>Pseudomonadota</taxon>
        <taxon>Gammaproteobacteria</taxon>
        <taxon>Alteromonadales</taxon>
        <taxon>Pseudoalteromonadaceae</taxon>
        <taxon>Pseudoalteromonas</taxon>
    </lineage>
</organism>
<feature type="domain" description="Polysaccharide chain length determinant N-terminal" evidence="7">
    <location>
        <begin position="16"/>
        <end position="95"/>
    </location>
</feature>
<evidence type="ECO:0000256" key="1">
    <source>
        <dbReference type="ARBA" id="ARBA00004651"/>
    </source>
</evidence>
<evidence type="ECO:0000256" key="2">
    <source>
        <dbReference type="ARBA" id="ARBA00022475"/>
    </source>
</evidence>
<dbReference type="RefSeq" id="WP_154945774.1">
    <property type="nucleotide sequence ID" value="NZ_BJUT01000045.1"/>
</dbReference>
<keyword evidence="4 6" id="KW-1133">Transmembrane helix</keyword>
<evidence type="ECO:0000259" key="7">
    <source>
        <dbReference type="Pfam" id="PF02706"/>
    </source>
</evidence>
<feature type="transmembrane region" description="Helical" evidence="6">
    <location>
        <begin position="275"/>
        <end position="298"/>
    </location>
</feature>
<keyword evidence="2" id="KW-1003">Cell membrane</keyword>
<dbReference type="EMBL" id="BJUT01000045">
    <property type="protein sequence ID" value="GEK77812.1"/>
    <property type="molecule type" value="Genomic_DNA"/>
</dbReference>
<protein>
    <submittedName>
        <fullName evidence="8">LPS biosynthesis protein</fullName>
    </submittedName>
</protein>
<dbReference type="PANTHER" id="PTHR32309">
    <property type="entry name" value="TYROSINE-PROTEIN KINASE"/>
    <property type="match status" value="1"/>
</dbReference>